<evidence type="ECO:0000256" key="16">
    <source>
        <dbReference type="ARBA" id="ARBA00023136"/>
    </source>
</evidence>
<dbReference type="GO" id="GO:0098794">
    <property type="term" value="C:postsynapse"/>
    <property type="evidence" value="ECO:0007669"/>
    <property type="project" value="TreeGrafter"/>
</dbReference>
<dbReference type="EMBL" id="KZ270002">
    <property type="protein sequence ID" value="OZC08812.1"/>
    <property type="molecule type" value="Genomic_DNA"/>
</dbReference>
<keyword evidence="18" id="KW-0739">Sodium transport</keyword>
<feature type="domain" description="Calx-beta" evidence="22">
    <location>
        <begin position="502"/>
        <end position="601"/>
    </location>
</feature>
<evidence type="ECO:0000256" key="6">
    <source>
        <dbReference type="ARBA" id="ARBA00022568"/>
    </source>
</evidence>
<evidence type="ECO:0000256" key="2">
    <source>
        <dbReference type="ARBA" id="ARBA00007489"/>
    </source>
</evidence>
<evidence type="ECO:0000256" key="19">
    <source>
        <dbReference type="ARBA" id="ARBA00033667"/>
    </source>
</evidence>
<keyword evidence="11" id="KW-0106">Calcium</keyword>
<evidence type="ECO:0000256" key="1">
    <source>
        <dbReference type="ARBA" id="ARBA00004651"/>
    </source>
</evidence>
<gene>
    <name evidence="23" type="ORF">X798_04137</name>
</gene>
<evidence type="ECO:0000256" key="5">
    <source>
        <dbReference type="ARBA" id="ARBA00022475"/>
    </source>
</evidence>
<dbReference type="Pfam" id="PF03160">
    <property type="entry name" value="Calx-beta"/>
    <property type="match status" value="1"/>
</dbReference>
<evidence type="ECO:0000256" key="3">
    <source>
        <dbReference type="ARBA" id="ARBA00022448"/>
    </source>
</evidence>
<keyword evidence="15" id="KW-0406">Ion transport</keyword>
<feature type="transmembrane region" description="Helical" evidence="21">
    <location>
        <begin position="821"/>
        <end position="845"/>
    </location>
</feature>
<organism evidence="23 24">
    <name type="scientific">Onchocerca flexuosa</name>
    <dbReference type="NCBI Taxonomy" id="387005"/>
    <lineage>
        <taxon>Eukaryota</taxon>
        <taxon>Metazoa</taxon>
        <taxon>Ecdysozoa</taxon>
        <taxon>Nematoda</taxon>
        <taxon>Chromadorea</taxon>
        <taxon>Rhabditida</taxon>
        <taxon>Spirurina</taxon>
        <taxon>Spiruromorpha</taxon>
        <taxon>Filarioidea</taxon>
        <taxon>Onchocercidae</taxon>
        <taxon>Onchocerca</taxon>
    </lineage>
</organism>
<keyword evidence="14" id="KW-0915">Sodium</keyword>
<feature type="transmembrane region" description="Helical" evidence="21">
    <location>
        <begin position="162"/>
        <end position="183"/>
    </location>
</feature>
<accession>A0A238BU64</accession>
<keyword evidence="3" id="KW-0813">Transport</keyword>
<evidence type="ECO:0000256" key="15">
    <source>
        <dbReference type="ARBA" id="ARBA00023065"/>
    </source>
</evidence>
<dbReference type="InterPro" id="IPR003644">
    <property type="entry name" value="Calx_beta"/>
</dbReference>
<sequence length="996" mass="112605">MGKDFISIHFNYHLQIVWVVVIFSSLVDLVQASHNHTEEVDSITNCVDGMIIPIWHPFLNLSIGERIFRGITFFFVIAYLFLGVSIVADRFMSSIEVITSMERTVHIKRPGLEPMKVKVRIWNDTVSNLTLMALGSSAPEILLSIIEVIGKGFNAGDLGPNTIVGSAAFNLFMIIAMCVMAVPDGEVRRQKHLDVFCVTAAWSLFAYIWMYLILSVFSPGIIEIWEGFLTFFFFPITVLTAYIADIKIIQKRFIPHRYRKTSHGIIATKGEEMEILGKNGHLKDNIIDPAVKAFEDNRKVFIEIMREIRKKNPQIDPTELQKQAEYEMITRGPKSRAFYRVQATRRLIGGGHVIRTRLDKEHHKCTEAVVQEQEKQSRANTCRIFFDPAHYTVLESVGTFDVVVGRDGGPEGLTVMVDYYTEDGTANAGIDYIPLKGTLTFCPEDKTKKITVEIVDDDVFEEDEHFYLHLNNLRVCTKDGLVLDPLKLGGVPLAILELPSTATIMILDDDHAGVFSFEHDHFQIIENCGYLSLKIKRTSGCRGKIIVPYRTVDGTALHGKHYEFQEGEVTFQDNQTEAFIEIGVMNTEQYERMDYFFILLDQPIWAKKMSDLRKVQERFLKGVERKRKKSLESMSKNKESFDSEDKNVTVSAKPSESSVVSTYTSSSSNPFQLSNLLKRRMSSWIASNQDEDFDKREPLTKEKFEIAELGKPRLGKYRKCQITIKESKEFRSAIDRMLRNANTSFMLGTTSWREQFTDALTIHAGFEDDSSSDQEDENDEENSELGSIERRQKPVFFDYFMHFLSLPWKLLFATIPPTDYWDGWACFIVSIISIGALTAIVGDLASHFGCWVGLKDAVTAISFVALGTSVPDTFASRVAAIHDKYADSSIGNVTGSNGVNVFLGIGIAWTIAAVYHRWHGDNFYVEPGTLAFSVTIFCIEALICIAVIIIRRRPPIGGELGGPMKYKVLTSGLFVTLWFIYLALSALESYHVISGF</sequence>
<comment type="catalytic activity">
    <reaction evidence="19">
        <text>Ca(2+)(in) + 3 Na(+)(out) = Ca(2+)(out) + 3 Na(+)(in)</text>
        <dbReference type="Rhea" id="RHEA:69955"/>
        <dbReference type="ChEBI" id="CHEBI:29101"/>
        <dbReference type="ChEBI" id="CHEBI:29108"/>
    </reaction>
</comment>
<dbReference type="GO" id="GO:0005432">
    <property type="term" value="F:calcium:sodium antiporter activity"/>
    <property type="evidence" value="ECO:0007669"/>
    <property type="project" value="InterPro"/>
</dbReference>
<evidence type="ECO:0000256" key="11">
    <source>
        <dbReference type="ARBA" id="ARBA00022837"/>
    </source>
</evidence>
<keyword evidence="10" id="KW-0677">Repeat</keyword>
<feature type="region of interest" description="Disordered" evidence="20">
    <location>
        <begin position="630"/>
        <end position="649"/>
    </location>
</feature>
<dbReference type="GO" id="GO:0046872">
    <property type="term" value="F:metal ion binding"/>
    <property type="evidence" value="ECO:0007669"/>
    <property type="project" value="UniProtKB-KW"/>
</dbReference>
<feature type="region of interest" description="Disordered" evidence="20">
    <location>
        <begin position="767"/>
        <end position="786"/>
    </location>
</feature>
<evidence type="ECO:0000256" key="10">
    <source>
        <dbReference type="ARBA" id="ARBA00022737"/>
    </source>
</evidence>
<dbReference type="GO" id="GO:0005516">
    <property type="term" value="F:calmodulin binding"/>
    <property type="evidence" value="ECO:0007669"/>
    <property type="project" value="UniProtKB-KW"/>
</dbReference>
<keyword evidence="17" id="KW-0325">Glycoprotein</keyword>
<dbReference type="InterPro" id="IPR038081">
    <property type="entry name" value="CalX-like_sf"/>
</dbReference>
<reference evidence="23 24" key="1">
    <citation type="submission" date="2015-12" db="EMBL/GenBank/DDBJ databases">
        <title>Draft genome of the nematode, Onchocerca flexuosa.</title>
        <authorList>
            <person name="Mitreva M."/>
        </authorList>
    </citation>
    <scope>NUCLEOTIDE SEQUENCE [LARGE SCALE GENOMIC DNA]</scope>
    <source>
        <strain evidence="23">Red Deer</strain>
    </source>
</reference>
<name>A0A238BU64_9BILA</name>
<dbReference type="GO" id="GO:0030424">
    <property type="term" value="C:axon"/>
    <property type="evidence" value="ECO:0007669"/>
    <property type="project" value="TreeGrafter"/>
</dbReference>
<dbReference type="InterPro" id="IPR032452">
    <property type="entry name" value="Na_Ca_Ex_C-exten"/>
</dbReference>
<feature type="transmembrane region" description="Helical" evidence="21">
    <location>
        <begin position="12"/>
        <end position="32"/>
    </location>
</feature>
<feature type="transmembrane region" description="Helical" evidence="21">
    <location>
        <begin position="195"/>
        <end position="218"/>
    </location>
</feature>
<keyword evidence="8" id="KW-0479">Metal-binding</keyword>
<dbReference type="SUPFAM" id="SSF141072">
    <property type="entry name" value="CalX-like"/>
    <property type="match status" value="2"/>
</dbReference>
<dbReference type="NCBIfam" id="TIGR00845">
    <property type="entry name" value="caca"/>
    <property type="match status" value="1"/>
</dbReference>
<feature type="transmembrane region" description="Helical" evidence="21">
    <location>
        <begin position="971"/>
        <end position="993"/>
    </location>
</feature>
<feature type="compositionally biased region" description="Acidic residues" evidence="20">
    <location>
        <begin position="767"/>
        <end position="783"/>
    </location>
</feature>
<evidence type="ECO:0000256" key="18">
    <source>
        <dbReference type="ARBA" id="ARBA00023201"/>
    </source>
</evidence>
<keyword evidence="4" id="KW-0050">Antiport</keyword>
<evidence type="ECO:0000256" key="13">
    <source>
        <dbReference type="ARBA" id="ARBA00022989"/>
    </source>
</evidence>
<evidence type="ECO:0000256" key="8">
    <source>
        <dbReference type="ARBA" id="ARBA00022723"/>
    </source>
</evidence>
<dbReference type="GO" id="GO:0098703">
    <property type="term" value="P:calcium ion import across plasma membrane"/>
    <property type="evidence" value="ECO:0007669"/>
    <property type="project" value="TreeGrafter"/>
</dbReference>
<dbReference type="InterPro" id="IPR004837">
    <property type="entry name" value="NaCa_Exmemb"/>
</dbReference>
<dbReference type="InterPro" id="IPR051171">
    <property type="entry name" value="CaCA"/>
</dbReference>
<dbReference type="GO" id="GO:0007154">
    <property type="term" value="P:cell communication"/>
    <property type="evidence" value="ECO:0007669"/>
    <property type="project" value="InterPro"/>
</dbReference>
<evidence type="ECO:0000313" key="23">
    <source>
        <dbReference type="EMBL" id="OZC08812.1"/>
    </source>
</evidence>
<dbReference type="PANTHER" id="PTHR11878:SF65">
    <property type="entry name" value="NA_CA-EXCHANGE PROTEIN, ISOFORM G"/>
    <property type="match status" value="1"/>
</dbReference>
<dbReference type="Proteomes" id="UP000242913">
    <property type="component" value="Unassembled WGS sequence"/>
</dbReference>
<keyword evidence="12" id="KW-0112">Calmodulin-binding</keyword>
<dbReference type="Gene3D" id="1.20.1420.30">
    <property type="entry name" value="NCX, central ion-binding region"/>
    <property type="match status" value="2"/>
</dbReference>
<dbReference type="SMART" id="SM00237">
    <property type="entry name" value="Calx_beta"/>
    <property type="match status" value="2"/>
</dbReference>
<protein>
    <recommendedName>
        <fullName evidence="22">Calx-beta domain-containing protein</fullName>
    </recommendedName>
</protein>
<dbReference type="AlphaFoldDB" id="A0A238BU64"/>
<feature type="transmembrane region" description="Helical" evidence="21">
    <location>
        <begin position="224"/>
        <end position="244"/>
    </location>
</feature>
<feature type="compositionally biased region" description="Basic and acidic residues" evidence="20">
    <location>
        <begin position="635"/>
        <end position="647"/>
    </location>
</feature>
<feature type="transmembrane region" description="Helical" evidence="21">
    <location>
        <begin position="930"/>
        <end position="950"/>
    </location>
</feature>
<proteinExistence type="inferred from homology"/>
<dbReference type="PRINTS" id="PR01259">
    <property type="entry name" value="NACAEXCHNGR"/>
</dbReference>
<feature type="transmembrane region" description="Helical" evidence="21">
    <location>
        <begin position="126"/>
        <end position="150"/>
    </location>
</feature>
<evidence type="ECO:0000259" key="22">
    <source>
        <dbReference type="SMART" id="SM00237"/>
    </source>
</evidence>
<dbReference type="PANTHER" id="PTHR11878">
    <property type="entry name" value="SODIUM/CALCIUM EXCHANGER"/>
    <property type="match status" value="1"/>
</dbReference>
<evidence type="ECO:0000256" key="21">
    <source>
        <dbReference type="SAM" id="Phobius"/>
    </source>
</evidence>
<keyword evidence="6" id="KW-0109">Calcium transport</keyword>
<evidence type="ECO:0000256" key="9">
    <source>
        <dbReference type="ARBA" id="ARBA00022729"/>
    </source>
</evidence>
<evidence type="ECO:0000256" key="7">
    <source>
        <dbReference type="ARBA" id="ARBA00022692"/>
    </source>
</evidence>
<dbReference type="GO" id="GO:0042383">
    <property type="term" value="C:sarcolemma"/>
    <property type="evidence" value="ECO:0007669"/>
    <property type="project" value="TreeGrafter"/>
</dbReference>
<dbReference type="Gene3D" id="2.60.40.2030">
    <property type="match status" value="2"/>
</dbReference>
<dbReference type="Pfam" id="PF16494">
    <property type="entry name" value="Na_Ca_ex_C"/>
    <property type="match status" value="1"/>
</dbReference>
<evidence type="ECO:0000256" key="17">
    <source>
        <dbReference type="ARBA" id="ARBA00023180"/>
    </source>
</evidence>
<feature type="transmembrane region" description="Helical" evidence="21">
    <location>
        <begin position="899"/>
        <end position="918"/>
    </location>
</feature>
<feature type="transmembrane region" description="Helical" evidence="21">
    <location>
        <begin position="67"/>
        <end position="88"/>
    </location>
</feature>
<dbReference type="InterPro" id="IPR044880">
    <property type="entry name" value="NCX_ion-bd_dom_sf"/>
</dbReference>
<evidence type="ECO:0000256" key="14">
    <source>
        <dbReference type="ARBA" id="ARBA00023053"/>
    </source>
</evidence>
<comment type="similarity">
    <text evidence="2">Belongs to the Ca(2+):cation antiporter (CaCA) (TC 2.A.19) family. SLC8 subfamily.</text>
</comment>
<dbReference type="Pfam" id="PF01699">
    <property type="entry name" value="Na_Ca_ex"/>
    <property type="match status" value="2"/>
</dbReference>
<dbReference type="InterPro" id="IPR004836">
    <property type="entry name" value="Na_Ca_Ex"/>
</dbReference>
<keyword evidence="7 21" id="KW-0812">Transmembrane</keyword>
<evidence type="ECO:0000256" key="20">
    <source>
        <dbReference type="SAM" id="MobiDB-lite"/>
    </source>
</evidence>
<dbReference type="OrthoDB" id="418484at2759"/>
<feature type="domain" description="Calx-beta" evidence="22">
    <location>
        <begin position="368"/>
        <end position="471"/>
    </location>
</feature>
<keyword evidence="16 21" id="KW-0472">Membrane</keyword>
<evidence type="ECO:0000313" key="24">
    <source>
        <dbReference type="Proteomes" id="UP000242913"/>
    </source>
</evidence>
<dbReference type="FunFam" id="1.20.1420.30:FF:000003">
    <property type="entry name" value="sodium/calcium exchanger 1 isoform X1"/>
    <property type="match status" value="1"/>
</dbReference>
<evidence type="ECO:0000256" key="12">
    <source>
        <dbReference type="ARBA" id="ARBA00022860"/>
    </source>
</evidence>
<keyword evidence="13 21" id="KW-1133">Transmembrane helix</keyword>
<keyword evidence="9" id="KW-0732">Signal</keyword>
<keyword evidence="24" id="KW-1185">Reference proteome</keyword>
<keyword evidence="5" id="KW-1003">Cell membrane</keyword>
<evidence type="ECO:0000256" key="4">
    <source>
        <dbReference type="ARBA" id="ARBA00022449"/>
    </source>
</evidence>
<comment type="subcellular location">
    <subcellularLocation>
        <location evidence="1">Cell membrane</location>
        <topology evidence="1">Multi-pass membrane protein</topology>
    </subcellularLocation>
</comment>